<dbReference type="SUPFAM" id="SSF55729">
    <property type="entry name" value="Acyl-CoA N-acyltransferases (Nat)"/>
    <property type="match status" value="1"/>
</dbReference>
<feature type="domain" description="N-acetyltransferase" evidence="1">
    <location>
        <begin position="27"/>
        <end position="170"/>
    </location>
</feature>
<accession>A0ABQ6ANV4</accession>
<sequence length="170" mass="19269">MLKKVGIAILSFQLRTENIIMIHWQSIPFHQLTTVQLYELLRLRVDVFVVEQTCPYPELDGKDCAEGVHHLIGYIDNNIVACARLLPAGISYNNVSIGRVATKESARGNGLGHKLLSEALRQCEQLWPNTDIEIGAQEHLTNFYQNHGFLVTSDMYLEDDIPHVDMLLVK</sequence>
<protein>
    <submittedName>
        <fullName evidence="2">GNAT family N-acetyltransferase</fullName>
    </submittedName>
</protein>
<evidence type="ECO:0000313" key="3">
    <source>
        <dbReference type="Proteomes" id="UP001156660"/>
    </source>
</evidence>
<dbReference type="InterPro" id="IPR000182">
    <property type="entry name" value="GNAT_dom"/>
</dbReference>
<gene>
    <name evidence="2" type="primary">elaA</name>
    <name evidence="2" type="ORF">GCM10007855_34660</name>
</gene>
<name>A0ABQ6ANV4_9GAMM</name>
<dbReference type="PROSITE" id="PS51186">
    <property type="entry name" value="GNAT"/>
    <property type="match status" value="1"/>
</dbReference>
<dbReference type="EMBL" id="BSOU01000012">
    <property type="protein sequence ID" value="GLR76591.1"/>
    <property type="molecule type" value="Genomic_DNA"/>
</dbReference>
<dbReference type="InterPro" id="IPR016181">
    <property type="entry name" value="Acyl_CoA_acyltransferase"/>
</dbReference>
<comment type="caution">
    <text evidence="2">The sequence shown here is derived from an EMBL/GenBank/DDBJ whole genome shotgun (WGS) entry which is preliminary data.</text>
</comment>
<evidence type="ECO:0000259" key="1">
    <source>
        <dbReference type="PROSITE" id="PS51186"/>
    </source>
</evidence>
<proteinExistence type="predicted"/>
<dbReference type="CDD" id="cd04301">
    <property type="entry name" value="NAT_SF"/>
    <property type="match status" value="1"/>
</dbReference>
<dbReference type="Gene3D" id="3.40.630.30">
    <property type="match status" value="1"/>
</dbReference>
<reference evidence="3" key="1">
    <citation type="journal article" date="2019" name="Int. J. Syst. Evol. Microbiol.">
        <title>The Global Catalogue of Microorganisms (GCM) 10K type strain sequencing project: providing services to taxonomists for standard genome sequencing and annotation.</title>
        <authorList>
            <consortium name="The Broad Institute Genomics Platform"/>
            <consortium name="The Broad Institute Genome Sequencing Center for Infectious Disease"/>
            <person name="Wu L."/>
            <person name="Ma J."/>
        </authorList>
    </citation>
    <scope>NUCLEOTIDE SEQUENCE [LARGE SCALE GENOMIC DNA]</scope>
    <source>
        <strain evidence="3">NBRC 105001</strain>
    </source>
</reference>
<dbReference type="Pfam" id="PF13673">
    <property type="entry name" value="Acetyltransf_10"/>
    <property type="match status" value="1"/>
</dbReference>
<dbReference type="Proteomes" id="UP001156660">
    <property type="component" value="Unassembled WGS sequence"/>
</dbReference>
<organism evidence="2 3">
    <name type="scientific">Aliivibrio sifiae</name>
    <dbReference type="NCBI Taxonomy" id="566293"/>
    <lineage>
        <taxon>Bacteria</taxon>
        <taxon>Pseudomonadati</taxon>
        <taxon>Pseudomonadota</taxon>
        <taxon>Gammaproteobacteria</taxon>
        <taxon>Vibrionales</taxon>
        <taxon>Vibrionaceae</taxon>
        <taxon>Aliivibrio</taxon>
    </lineage>
</organism>
<evidence type="ECO:0000313" key="2">
    <source>
        <dbReference type="EMBL" id="GLR76591.1"/>
    </source>
</evidence>
<keyword evidence="3" id="KW-1185">Reference proteome</keyword>